<dbReference type="AlphaFoldDB" id="A0A6M1LNS5"/>
<evidence type="ECO:0000256" key="1">
    <source>
        <dbReference type="SAM" id="Phobius"/>
    </source>
</evidence>
<sequence length="71" mass="7949">MLRILLLPYTLLTGVVGRYPWPTIAFCAVMTLALTLLGQPFYGVWFAMFGAVVLIWLDQSRRPKPAPIPGE</sequence>
<proteinExistence type="predicted"/>
<keyword evidence="1" id="KW-1133">Transmembrane helix</keyword>
<keyword evidence="3" id="KW-1185">Reference proteome</keyword>
<evidence type="ECO:0000313" key="3">
    <source>
        <dbReference type="Proteomes" id="UP000475385"/>
    </source>
</evidence>
<feature type="transmembrane region" description="Helical" evidence="1">
    <location>
        <begin position="37"/>
        <end position="57"/>
    </location>
</feature>
<evidence type="ECO:0000313" key="2">
    <source>
        <dbReference type="EMBL" id="NGM22006.1"/>
    </source>
</evidence>
<dbReference type="Proteomes" id="UP000475385">
    <property type="component" value="Unassembled WGS sequence"/>
</dbReference>
<dbReference type="EMBL" id="JAAIKB010000007">
    <property type="protein sequence ID" value="NGM22006.1"/>
    <property type="molecule type" value="Genomic_DNA"/>
</dbReference>
<reference evidence="2 3" key="1">
    <citation type="submission" date="2020-02" db="EMBL/GenBank/DDBJ databases">
        <authorList>
            <person name="Kim H.M."/>
            <person name="Jeon C.O."/>
        </authorList>
    </citation>
    <scope>NUCLEOTIDE SEQUENCE [LARGE SCALE GENOMIC DNA]</scope>
    <source>
        <strain evidence="2 3">PeD5</strain>
    </source>
</reference>
<gene>
    <name evidence="2" type="ORF">G3576_18425</name>
</gene>
<organism evidence="2 3">
    <name type="scientific">Falsiroseomonas algicola</name>
    <dbReference type="NCBI Taxonomy" id="2716930"/>
    <lineage>
        <taxon>Bacteria</taxon>
        <taxon>Pseudomonadati</taxon>
        <taxon>Pseudomonadota</taxon>
        <taxon>Alphaproteobacteria</taxon>
        <taxon>Acetobacterales</taxon>
        <taxon>Roseomonadaceae</taxon>
        <taxon>Falsiroseomonas</taxon>
    </lineage>
</organism>
<keyword evidence="1" id="KW-0812">Transmembrane</keyword>
<dbReference type="RefSeq" id="WP_164695900.1">
    <property type="nucleotide sequence ID" value="NZ_JAAIKB010000007.1"/>
</dbReference>
<comment type="caution">
    <text evidence="2">The sequence shown here is derived from an EMBL/GenBank/DDBJ whole genome shotgun (WGS) entry which is preliminary data.</text>
</comment>
<protein>
    <submittedName>
        <fullName evidence="2">Uncharacterized protein</fullName>
    </submittedName>
</protein>
<reference evidence="2 3" key="2">
    <citation type="submission" date="2020-03" db="EMBL/GenBank/DDBJ databases">
        <title>Roseomonas stagni sp. nov., isolated from pond water in Japan.</title>
        <authorList>
            <person name="Furuhata K."/>
            <person name="Miyamoto H."/>
            <person name="Goto K."/>
        </authorList>
    </citation>
    <scope>NUCLEOTIDE SEQUENCE [LARGE SCALE GENOMIC DNA]</scope>
    <source>
        <strain evidence="2 3">PeD5</strain>
    </source>
</reference>
<accession>A0A6M1LNS5</accession>
<name>A0A6M1LNS5_9PROT</name>
<keyword evidence="1" id="KW-0472">Membrane</keyword>